<keyword evidence="2" id="KW-0732">Signal</keyword>
<sequence>MAKTIRTLALAGLIGAASLTVAAPASAEDFNGQYFLKVRGMDPTAWVVRPCDGAANPGPSHCVRITDGGSAESAPFEADAFWAVGYWTMKVQRPDAIVCDDGAAVPGFVTYSWDATSLEGQLGFSYDGSCEGTEAGSLSAPFRLSREAPAPEAAGEDEFAGEEYPQEEPVEEAPAEESTGDESTGEESGEESTGEEAATEEGGDSEATAEEAPAEESDSGE</sequence>
<feature type="signal peptide" evidence="2">
    <location>
        <begin position="1"/>
        <end position="27"/>
    </location>
</feature>
<keyword evidence="4" id="KW-1185">Reference proteome</keyword>
<comment type="caution">
    <text evidence="3">The sequence shown here is derived from an EMBL/GenBank/DDBJ whole genome shotgun (WGS) entry which is preliminary data.</text>
</comment>
<feature type="compositionally biased region" description="Acidic residues" evidence="1">
    <location>
        <begin position="154"/>
        <end position="221"/>
    </location>
</feature>
<dbReference type="Proteomes" id="UP000230551">
    <property type="component" value="Unassembled WGS sequence"/>
</dbReference>
<protein>
    <submittedName>
        <fullName evidence="3">Uncharacterized protein</fullName>
    </submittedName>
</protein>
<evidence type="ECO:0000313" key="4">
    <source>
        <dbReference type="Proteomes" id="UP000230551"/>
    </source>
</evidence>
<feature type="region of interest" description="Disordered" evidence="1">
    <location>
        <begin position="138"/>
        <end position="221"/>
    </location>
</feature>
<dbReference type="EMBL" id="PDCN02000003">
    <property type="protein sequence ID" value="PIB76735.1"/>
    <property type="molecule type" value="Genomic_DNA"/>
</dbReference>
<evidence type="ECO:0000313" key="3">
    <source>
        <dbReference type="EMBL" id="PIB76735.1"/>
    </source>
</evidence>
<evidence type="ECO:0000256" key="2">
    <source>
        <dbReference type="SAM" id="SignalP"/>
    </source>
</evidence>
<feature type="chain" id="PRO_5013814932" evidence="2">
    <location>
        <begin position="28"/>
        <end position="221"/>
    </location>
</feature>
<organism evidence="3 4">
    <name type="scientific">Mycolicibacterium brumae</name>
    <dbReference type="NCBI Taxonomy" id="85968"/>
    <lineage>
        <taxon>Bacteria</taxon>
        <taxon>Bacillati</taxon>
        <taxon>Actinomycetota</taxon>
        <taxon>Actinomycetes</taxon>
        <taxon>Mycobacteriales</taxon>
        <taxon>Mycobacteriaceae</taxon>
        <taxon>Mycolicibacterium</taxon>
    </lineage>
</organism>
<dbReference type="RefSeq" id="WP_090589296.1">
    <property type="nucleotide sequence ID" value="NZ_CP104302.1"/>
</dbReference>
<evidence type="ECO:0000256" key="1">
    <source>
        <dbReference type="SAM" id="MobiDB-lite"/>
    </source>
</evidence>
<dbReference type="OrthoDB" id="4746900at2"/>
<dbReference type="AlphaFoldDB" id="A0A2G5PEI2"/>
<proteinExistence type="predicted"/>
<reference evidence="3 4" key="1">
    <citation type="journal article" date="2017" name="Infect. Genet. Evol.">
        <title>The new phylogeny of the genus Mycobacterium: The old and the news.</title>
        <authorList>
            <person name="Tortoli E."/>
            <person name="Fedrizzi T."/>
            <person name="Meehan C.J."/>
            <person name="Trovato A."/>
            <person name="Grottola A."/>
            <person name="Giacobazzi E."/>
            <person name="Serpini G.F."/>
            <person name="Tagliazucchi S."/>
            <person name="Fabio A."/>
            <person name="Bettua C."/>
            <person name="Bertorelli R."/>
            <person name="Frascaro F."/>
            <person name="De Sanctis V."/>
            <person name="Pecorari M."/>
            <person name="Jousson O."/>
            <person name="Segata N."/>
            <person name="Cirillo D.M."/>
        </authorList>
    </citation>
    <scope>NUCLEOTIDE SEQUENCE [LARGE SCALE GENOMIC DNA]</scope>
    <source>
        <strain evidence="3 4">CIP1034565</strain>
    </source>
</reference>
<name>A0A2G5PEI2_9MYCO</name>
<gene>
    <name evidence="3" type="ORF">CQY22_003535</name>
</gene>
<accession>A0A2G5PEI2</accession>